<evidence type="ECO:0000256" key="3">
    <source>
        <dbReference type="ARBA" id="ARBA00022452"/>
    </source>
</evidence>
<keyword evidence="2 11" id="KW-0813">Transport</keyword>
<keyword evidence="7" id="KW-0406">Ion transport</keyword>
<feature type="domain" description="TonB-dependent receptor-like beta-barrel" evidence="14">
    <location>
        <begin position="318"/>
        <end position="741"/>
    </location>
</feature>
<evidence type="ECO:0000256" key="6">
    <source>
        <dbReference type="ARBA" id="ARBA00023004"/>
    </source>
</evidence>
<sequence length="781" mass="86593">MKTRKLSAVLLGASMLVPLATPAFARDDDGVSLEAVIVTAQKRDENLQSVPVSIQALGSDKLEQANVSSFNDYAKLLPSVDFATTAPGFSQVYMRGVASGGDGNHSGSLPSVGVYLDEQPITTIQGALDIHIYDVARVEALAGPQGTLYGASSQAGTIRIITNKPSTAGFSAAYDIEGNIVSSGDPGYSAEGYVNIPLSDNAAIRLVGWAEHDGGYIDNVPGTLFYPTSGATSDNTAIAKKNYNDVDVIGARAALKIDLNENWTLTPSLMGQKEETNGIFGYDPQVGDLKVSHFYPETSNDRWYQAALTLEGKLGIFDLTYAGSYMKRRVDYQQDYSDYSYFYDTLSGYGVYFYDNAFNFINPGQFIRAKDRYTKESHEFRLRTPDENPVRALFGLYYGRQEHLIEQRYMVANLNDNLEVTGWPDTVWLTEQSRIDRDKAVFGEIAWDVTPSLTLTGGMRYFQSENSLSGYFGFGPVFAANFGLTTGELECFKPTTVGRGPCTNVQKVIEETGHTYRVNLSYKLDDDKMIYATVSTGFRPGGINRRATLPPYKSDFLTNYEIGWKTMLFNNRMRFNGAVYLENWKDFQFSLLGTSGLTEIKNAGQAEIYGVESQMSWRVTQNWTVQAAGSYTHAEITENFCGFLKPNGQPETNCPSPEAPTGTELPVTPKFKGNLSSRYTFTVGDWDAYWQASVNYEGSAWTDLRILERGIIGKQDSYWTADLGFGISKGDWTVDAYVQNLTDERGDLYRYAECAETVCGGRVYRVPVRPRLIGIKFGQKF</sequence>
<evidence type="ECO:0000259" key="14">
    <source>
        <dbReference type="Pfam" id="PF00593"/>
    </source>
</evidence>
<evidence type="ECO:0000259" key="15">
    <source>
        <dbReference type="Pfam" id="PF07715"/>
    </source>
</evidence>
<feature type="domain" description="TonB-dependent receptor plug" evidence="15">
    <location>
        <begin position="47"/>
        <end position="157"/>
    </location>
</feature>
<evidence type="ECO:0000256" key="4">
    <source>
        <dbReference type="ARBA" id="ARBA00022496"/>
    </source>
</evidence>
<evidence type="ECO:0000256" key="1">
    <source>
        <dbReference type="ARBA" id="ARBA00004571"/>
    </source>
</evidence>
<evidence type="ECO:0000256" key="11">
    <source>
        <dbReference type="PROSITE-ProRule" id="PRU01360"/>
    </source>
</evidence>
<organism evidence="16 17">
    <name type="scientific">Caulobacter ginsengisoli</name>
    <dbReference type="NCBI Taxonomy" id="400775"/>
    <lineage>
        <taxon>Bacteria</taxon>
        <taxon>Pseudomonadati</taxon>
        <taxon>Pseudomonadota</taxon>
        <taxon>Alphaproteobacteria</taxon>
        <taxon>Caulobacterales</taxon>
        <taxon>Caulobacteraceae</taxon>
        <taxon>Caulobacter</taxon>
    </lineage>
</organism>
<evidence type="ECO:0000256" key="5">
    <source>
        <dbReference type="ARBA" id="ARBA00022692"/>
    </source>
</evidence>
<keyword evidence="17" id="KW-1185">Reference proteome</keyword>
<evidence type="ECO:0000313" key="17">
    <source>
        <dbReference type="Proteomes" id="UP001228905"/>
    </source>
</evidence>
<dbReference type="InterPro" id="IPR036942">
    <property type="entry name" value="Beta-barrel_TonB_sf"/>
</dbReference>
<keyword evidence="10 11" id="KW-0998">Cell outer membrane</keyword>
<keyword evidence="9 11" id="KW-0472">Membrane</keyword>
<feature type="chain" id="PRO_5046431621" evidence="13">
    <location>
        <begin position="26"/>
        <end position="781"/>
    </location>
</feature>
<dbReference type="InterPro" id="IPR012910">
    <property type="entry name" value="Plug_dom"/>
</dbReference>
<keyword evidence="8 12" id="KW-0798">TonB box</keyword>
<evidence type="ECO:0000256" key="13">
    <source>
        <dbReference type="SAM" id="SignalP"/>
    </source>
</evidence>
<dbReference type="PROSITE" id="PS52016">
    <property type="entry name" value="TONB_DEPENDENT_REC_3"/>
    <property type="match status" value="1"/>
</dbReference>
<evidence type="ECO:0000256" key="7">
    <source>
        <dbReference type="ARBA" id="ARBA00023065"/>
    </source>
</evidence>
<proteinExistence type="inferred from homology"/>
<keyword evidence="6" id="KW-0408">Iron</keyword>
<evidence type="ECO:0000256" key="12">
    <source>
        <dbReference type="RuleBase" id="RU003357"/>
    </source>
</evidence>
<dbReference type="Gene3D" id="2.40.170.20">
    <property type="entry name" value="TonB-dependent receptor, beta-barrel domain"/>
    <property type="match status" value="1"/>
</dbReference>
<dbReference type="Pfam" id="PF00593">
    <property type="entry name" value="TonB_dep_Rec_b-barrel"/>
    <property type="match status" value="1"/>
</dbReference>
<evidence type="ECO:0000256" key="8">
    <source>
        <dbReference type="ARBA" id="ARBA00023077"/>
    </source>
</evidence>
<dbReference type="PANTHER" id="PTHR32552:SF81">
    <property type="entry name" value="TONB-DEPENDENT OUTER MEMBRANE RECEPTOR"/>
    <property type="match status" value="1"/>
</dbReference>
<keyword evidence="3 11" id="KW-1134">Transmembrane beta strand</keyword>
<evidence type="ECO:0000256" key="2">
    <source>
        <dbReference type="ARBA" id="ARBA00022448"/>
    </source>
</evidence>
<evidence type="ECO:0000313" key="16">
    <source>
        <dbReference type="EMBL" id="MDQ0463692.1"/>
    </source>
</evidence>
<dbReference type="PANTHER" id="PTHR32552">
    <property type="entry name" value="FERRICHROME IRON RECEPTOR-RELATED"/>
    <property type="match status" value="1"/>
</dbReference>
<accession>A0ABU0INV7</accession>
<dbReference type="RefSeq" id="WP_307347818.1">
    <property type="nucleotide sequence ID" value="NZ_JAUSVS010000002.1"/>
</dbReference>
<dbReference type="Pfam" id="PF07715">
    <property type="entry name" value="Plug"/>
    <property type="match status" value="1"/>
</dbReference>
<dbReference type="InterPro" id="IPR039426">
    <property type="entry name" value="TonB-dep_rcpt-like"/>
</dbReference>
<dbReference type="Proteomes" id="UP001228905">
    <property type="component" value="Unassembled WGS sequence"/>
</dbReference>
<name>A0ABU0INV7_9CAUL</name>
<comment type="similarity">
    <text evidence="11 12">Belongs to the TonB-dependent receptor family.</text>
</comment>
<keyword evidence="16" id="KW-0675">Receptor</keyword>
<evidence type="ECO:0000256" key="10">
    <source>
        <dbReference type="ARBA" id="ARBA00023237"/>
    </source>
</evidence>
<dbReference type="SUPFAM" id="SSF56935">
    <property type="entry name" value="Porins"/>
    <property type="match status" value="1"/>
</dbReference>
<keyword evidence="13" id="KW-0732">Signal</keyword>
<comment type="caution">
    <text evidence="16">The sequence shown here is derived from an EMBL/GenBank/DDBJ whole genome shotgun (WGS) entry which is preliminary data.</text>
</comment>
<keyword evidence="4" id="KW-0410">Iron transport</keyword>
<evidence type="ECO:0000256" key="9">
    <source>
        <dbReference type="ARBA" id="ARBA00023136"/>
    </source>
</evidence>
<comment type="subcellular location">
    <subcellularLocation>
        <location evidence="1 11">Cell outer membrane</location>
        <topology evidence="1 11">Multi-pass membrane protein</topology>
    </subcellularLocation>
</comment>
<keyword evidence="5 11" id="KW-0812">Transmembrane</keyword>
<gene>
    <name evidence="16" type="ORF">QO010_001463</name>
</gene>
<protein>
    <submittedName>
        <fullName evidence="16">Outer membrane receptor protein involved in Fe transport</fullName>
    </submittedName>
</protein>
<reference evidence="16 17" key="1">
    <citation type="submission" date="2023-07" db="EMBL/GenBank/DDBJ databases">
        <title>Genomic Encyclopedia of Type Strains, Phase IV (KMG-IV): sequencing the most valuable type-strain genomes for metagenomic binning, comparative biology and taxonomic classification.</title>
        <authorList>
            <person name="Goeker M."/>
        </authorList>
    </citation>
    <scope>NUCLEOTIDE SEQUENCE [LARGE SCALE GENOMIC DNA]</scope>
    <source>
        <strain evidence="16 17">DSM 18695</strain>
    </source>
</reference>
<dbReference type="InterPro" id="IPR000531">
    <property type="entry name" value="Beta-barrel_TonB"/>
</dbReference>
<feature type="signal peptide" evidence="13">
    <location>
        <begin position="1"/>
        <end position="25"/>
    </location>
</feature>
<dbReference type="EMBL" id="JAUSVS010000002">
    <property type="protein sequence ID" value="MDQ0463692.1"/>
    <property type="molecule type" value="Genomic_DNA"/>
</dbReference>